<dbReference type="GO" id="GO:0071111">
    <property type="term" value="F:cyclic-guanylate-specific phosphodiesterase activity"/>
    <property type="evidence" value="ECO:0007669"/>
    <property type="project" value="UniProtKB-EC"/>
</dbReference>
<dbReference type="PROSITE" id="PS50110">
    <property type="entry name" value="RESPONSE_REGULATORY"/>
    <property type="match status" value="1"/>
</dbReference>
<dbReference type="EMBL" id="AP014545">
    <property type="protein sequence ID" value="BBB25815.1"/>
    <property type="molecule type" value="Genomic_DNA"/>
</dbReference>
<dbReference type="Pfam" id="PF00563">
    <property type="entry name" value="EAL"/>
    <property type="match status" value="1"/>
</dbReference>
<dbReference type="AlphaFoldDB" id="A0A7R6SSN1"/>
<dbReference type="InterPro" id="IPR000160">
    <property type="entry name" value="GGDEF_dom"/>
</dbReference>
<proteinExistence type="predicted"/>
<dbReference type="Gene3D" id="3.20.20.450">
    <property type="entry name" value="EAL domain"/>
    <property type="match status" value="1"/>
</dbReference>
<reference evidence="7 8" key="1">
    <citation type="journal article" date="2008" name="Int. J. Syst. Evol. Microbiol.">
        <title>Amphritea japonica sp. nov. and Amphritea balenae sp. nov., isolated from the sediment adjacent to sperm whale carcasses off Kagoshima, Japan.</title>
        <authorList>
            <person name="Miyazaki M."/>
            <person name="Nogi Y."/>
            <person name="Fujiwara Y."/>
            <person name="Kawato M."/>
            <person name="Nagahama T."/>
            <person name="Kubokawa K."/>
            <person name="Horikoshi K."/>
        </authorList>
    </citation>
    <scope>NUCLEOTIDE SEQUENCE [LARGE SCALE GENOMIC DNA]</scope>
    <source>
        <strain evidence="7 8">ATCC BAA-1530</strain>
    </source>
</reference>
<keyword evidence="3" id="KW-0597">Phosphoprotein</keyword>
<feature type="domain" description="Response regulatory" evidence="4">
    <location>
        <begin position="21"/>
        <end position="138"/>
    </location>
</feature>
<organism evidence="7 8">
    <name type="scientific">Amphritea japonica ATCC BAA-1530</name>
    <dbReference type="NCBI Taxonomy" id="1278309"/>
    <lineage>
        <taxon>Bacteria</taxon>
        <taxon>Pseudomonadati</taxon>
        <taxon>Pseudomonadota</taxon>
        <taxon>Gammaproteobacteria</taxon>
        <taxon>Oceanospirillales</taxon>
        <taxon>Oceanospirillaceae</taxon>
        <taxon>Amphritea</taxon>
    </lineage>
</organism>
<keyword evidence="8" id="KW-1185">Reference proteome</keyword>
<name>A0A7R6SSN1_9GAMM</name>
<evidence type="ECO:0000259" key="6">
    <source>
        <dbReference type="PROSITE" id="PS50887"/>
    </source>
</evidence>
<dbReference type="SUPFAM" id="SSF55073">
    <property type="entry name" value="Nucleotide cyclase"/>
    <property type="match status" value="1"/>
</dbReference>
<dbReference type="PANTHER" id="PTHR44757">
    <property type="entry name" value="DIGUANYLATE CYCLASE DGCP"/>
    <property type="match status" value="1"/>
</dbReference>
<feature type="domain" description="GGDEF" evidence="6">
    <location>
        <begin position="178"/>
        <end position="324"/>
    </location>
</feature>
<dbReference type="RefSeq" id="WP_019621414.1">
    <property type="nucleotide sequence ID" value="NZ_AP014545.1"/>
</dbReference>
<dbReference type="InterPro" id="IPR001789">
    <property type="entry name" value="Sig_transdc_resp-reg_receiver"/>
</dbReference>
<dbReference type="SMART" id="SM00448">
    <property type="entry name" value="REC"/>
    <property type="match status" value="1"/>
</dbReference>
<dbReference type="Gene3D" id="3.30.70.270">
    <property type="match status" value="1"/>
</dbReference>
<evidence type="ECO:0000256" key="3">
    <source>
        <dbReference type="PROSITE-ProRule" id="PRU00169"/>
    </source>
</evidence>
<dbReference type="InterPro" id="IPR043128">
    <property type="entry name" value="Rev_trsase/Diguanyl_cyclase"/>
</dbReference>
<protein>
    <recommendedName>
        <fullName evidence="1">cyclic-guanylate-specific phosphodiesterase</fullName>
        <ecNumber evidence="1">3.1.4.52</ecNumber>
    </recommendedName>
</protein>
<dbReference type="OrthoDB" id="9816034at2"/>
<dbReference type="Gene3D" id="3.40.50.2300">
    <property type="match status" value="1"/>
</dbReference>
<keyword evidence="2" id="KW-0973">c-di-GMP</keyword>
<dbReference type="PROSITE" id="PS50887">
    <property type="entry name" value="GGDEF"/>
    <property type="match status" value="1"/>
</dbReference>
<dbReference type="Pfam" id="PF00990">
    <property type="entry name" value="GGDEF"/>
    <property type="match status" value="1"/>
</dbReference>
<dbReference type="Pfam" id="PF00072">
    <property type="entry name" value="Response_reg"/>
    <property type="match status" value="1"/>
</dbReference>
<sequence>MNESNKLIANPNARSEFQNALIMMVDDEPIMMEIVQAHLEDAGYSEFISVEDSREAFDVLTHRRPDILFLDLVMPEVSGFDVLRRIRDYDEFAYLPVIVLTSSTDSASKLKALELGATDFLSKPVDASELKLRLRNTLTVKAYVDQLASSDALTGLPNRKSIHEKIIWSLKYDQMHSYKTALLNIGLDRFGEINESLGVHNGDLLLKQVAQRIRSVIDQRNKLLATNHRETELTIARLSGDEFGVLVPSFYQDEHAASLATQLRSELGKVYRIDNHDLYVSASIGIAVAPEDGLLSDDLIKAAGTAMRQAKQGGATNGFCFYSGTSSSDLQEKLELETDLHTALENDELMLFYQPKVDLITKQVTAAEALVRWNHPTKGFISPVQFIPLAEENGLILSIGDWVLNEACKQAEIWRRASMPDIKVSVNVSGQQFKEATYQARVQEALKNSELPPSLLMLEMTESLAMSDVESSIELFEGLKTLGVGLSIDDFGTGYSSLSYLKKFPLDELKVDRSFITGIPENKDEIQLVQAIIAMAKALRLSVVIEGVETAAQLNLLQATQSDLIQGFLFSKPLPADEFSEYVMSNVSQASF</sequence>
<dbReference type="InterPro" id="IPR029787">
    <property type="entry name" value="Nucleotide_cyclase"/>
</dbReference>
<dbReference type="SUPFAM" id="SSF141868">
    <property type="entry name" value="EAL domain-like"/>
    <property type="match status" value="1"/>
</dbReference>
<evidence type="ECO:0000313" key="8">
    <source>
        <dbReference type="Proteomes" id="UP000595663"/>
    </source>
</evidence>
<accession>A0A7R6SSN1</accession>
<evidence type="ECO:0000259" key="5">
    <source>
        <dbReference type="PROSITE" id="PS50883"/>
    </source>
</evidence>
<dbReference type="InterPro" id="IPR001633">
    <property type="entry name" value="EAL_dom"/>
</dbReference>
<evidence type="ECO:0000256" key="1">
    <source>
        <dbReference type="ARBA" id="ARBA00012282"/>
    </source>
</evidence>
<dbReference type="GO" id="GO:0000160">
    <property type="term" value="P:phosphorelay signal transduction system"/>
    <property type="evidence" value="ECO:0007669"/>
    <property type="project" value="InterPro"/>
</dbReference>
<dbReference type="CDD" id="cd01948">
    <property type="entry name" value="EAL"/>
    <property type="match status" value="1"/>
</dbReference>
<dbReference type="NCBIfam" id="TIGR00254">
    <property type="entry name" value="GGDEF"/>
    <property type="match status" value="1"/>
</dbReference>
<dbReference type="SUPFAM" id="SSF52172">
    <property type="entry name" value="CheY-like"/>
    <property type="match status" value="1"/>
</dbReference>
<dbReference type="EC" id="3.1.4.52" evidence="1"/>
<dbReference type="InterPro" id="IPR011006">
    <property type="entry name" value="CheY-like_superfamily"/>
</dbReference>
<evidence type="ECO:0000313" key="7">
    <source>
        <dbReference type="EMBL" id="BBB25815.1"/>
    </source>
</evidence>
<dbReference type="InterPro" id="IPR052155">
    <property type="entry name" value="Biofilm_reg_signaling"/>
</dbReference>
<feature type="modified residue" description="4-aspartylphosphate" evidence="3">
    <location>
        <position position="71"/>
    </location>
</feature>
<dbReference type="FunFam" id="3.20.20.450:FF:000001">
    <property type="entry name" value="Cyclic di-GMP phosphodiesterase yahA"/>
    <property type="match status" value="1"/>
</dbReference>
<dbReference type="InterPro" id="IPR035919">
    <property type="entry name" value="EAL_sf"/>
</dbReference>
<dbReference type="CDD" id="cd01949">
    <property type="entry name" value="GGDEF"/>
    <property type="match status" value="1"/>
</dbReference>
<dbReference type="KEGG" id="ajp:AMJAP_1220"/>
<feature type="domain" description="EAL" evidence="5">
    <location>
        <begin position="333"/>
        <end position="587"/>
    </location>
</feature>
<dbReference type="Proteomes" id="UP000595663">
    <property type="component" value="Chromosome"/>
</dbReference>
<gene>
    <name evidence="7" type="ORF">AMJAP_1220</name>
</gene>
<dbReference type="SMART" id="SM00267">
    <property type="entry name" value="GGDEF"/>
    <property type="match status" value="1"/>
</dbReference>
<evidence type="ECO:0000259" key="4">
    <source>
        <dbReference type="PROSITE" id="PS50110"/>
    </source>
</evidence>
<evidence type="ECO:0000256" key="2">
    <source>
        <dbReference type="ARBA" id="ARBA00022636"/>
    </source>
</evidence>
<dbReference type="PROSITE" id="PS50883">
    <property type="entry name" value="EAL"/>
    <property type="match status" value="1"/>
</dbReference>
<dbReference type="SMART" id="SM00052">
    <property type="entry name" value="EAL"/>
    <property type="match status" value="1"/>
</dbReference>
<dbReference type="PANTHER" id="PTHR44757:SF2">
    <property type="entry name" value="BIOFILM ARCHITECTURE MAINTENANCE PROTEIN MBAA"/>
    <property type="match status" value="1"/>
</dbReference>